<evidence type="ECO:0000313" key="3">
    <source>
        <dbReference type="EMBL" id="TDZ34826.1"/>
    </source>
</evidence>
<dbReference type="EMBL" id="QAPG01000049">
    <property type="protein sequence ID" value="TDZ34826.1"/>
    <property type="molecule type" value="Genomic_DNA"/>
</dbReference>
<dbReference type="Proteomes" id="UP000295083">
    <property type="component" value="Unassembled WGS sequence"/>
</dbReference>
<reference evidence="3 4" key="1">
    <citation type="submission" date="2018-11" db="EMBL/GenBank/DDBJ databases">
        <title>Genome sequence and assembly of Colletotrichum spinosum.</title>
        <authorList>
            <person name="Gan P."/>
            <person name="Shirasu K."/>
        </authorList>
    </citation>
    <scope>NUCLEOTIDE SEQUENCE [LARGE SCALE GENOMIC DNA]</scope>
    <source>
        <strain evidence="3 4">CBS 515.97</strain>
    </source>
</reference>
<organism evidence="3 4">
    <name type="scientific">Colletotrichum spinosum</name>
    <dbReference type="NCBI Taxonomy" id="1347390"/>
    <lineage>
        <taxon>Eukaryota</taxon>
        <taxon>Fungi</taxon>
        <taxon>Dikarya</taxon>
        <taxon>Ascomycota</taxon>
        <taxon>Pezizomycotina</taxon>
        <taxon>Sordariomycetes</taxon>
        <taxon>Hypocreomycetidae</taxon>
        <taxon>Glomerellales</taxon>
        <taxon>Glomerellaceae</taxon>
        <taxon>Colletotrichum</taxon>
        <taxon>Colletotrichum orbiculare species complex</taxon>
    </lineage>
</organism>
<keyword evidence="4" id="KW-1185">Reference proteome</keyword>
<keyword evidence="1" id="KW-0732">Signal</keyword>
<dbReference type="AlphaFoldDB" id="A0A4R8QD69"/>
<comment type="caution">
    <text evidence="3">The sequence shown here is derived from an EMBL/GenBank/DDBJ whole genome shotgun (WGS) entry which is preliminary data.</text>
</comment>
<accession>A0A4R8QD69</accession>
<feature type="signal peptide" evidence="1">
    <location>
        <begin position="1"/>
        <end position="19"/>
    </location>
</feature>
<feature type="chain" id="PRO_5020238129" description="DUF8213 domain-containing protein" evidence="1">
    <location>
        <begin position="20"/>
        <end position="156"/>
    </location>
</feature>
<feature type="domain" description="DUF8213" evidence="2">
    <location>
        <begin position="31"/>
        <end position="156"/>
    </location>
</feature>
<protein>
    <recommendedName>
        <fullName evidence="2">DUF8213 domain-containing protein</fullName>
    </recommendedName>
</protein>
<name>A0A4R8QD69_9PEZI</name>
<sequence length="156" mass="15439">MLPQLSLLLAAALPLVTSAAPSPSPLVHSKRAITCLKVGATATARWTNSAGQSCTFTGVVGSNYGANSAGSGDYSCNGRCGAGCSGTAVGNAYTQDCFSHDICSYFNNASGGASDPNCGAAYNSAVDDTALGTLNGCGQTNPSNSVSKPSTRPACS</sequence>
<evidence type="ECO:0000256" key="1">
    <source>
        <dbReference type="SAM" id="SignalP"/>
    </source>
</evidence>
<proteinExistence type="predicted"/>
<dbReference type="InterPro" id="IPR058526">
    <property type="entry name" value="DUF8213"/>
</dbReference>
<evidence type="ECO:0000313" key="4">
    <source>
        <dbReference type="Proteomes" id="UP000295083"/>
    </source>
</evidence>
<evidence type="ECO:0000259" key="2">
    <source>
        <dbReference type="Pfam" id="PF26641"/>
    </source>
</evidence>
<dbReference type="Pfam" id="PF26641">
    <property type="entry name" value="DUF8213"/>
    <property type="match status" value="1"/>
</dbReference>
<gene>
    <name evidence="3" type="ORF">C8035_v010261</name>
</gene>